<reference evidence="2 3" key="1">
    <citation type="journal article" date="2022" name="Allergy">
        <title>Genome assembly and annotation of Periplaneta americana reveal a comprehensive cockroach allergen profile.</title>
        <authorList>
            <person name="Wang L."/>
            <person name="Xiong Q."/>
            <person name="Saelim N."/>
            <person name="Wang L."/>
            <person name="Nong W."/>
            <person name="Wan A.T."/>
            <person name="Shi M."/>
            <person name="Liu X."/>
            <person name="Cao Q."/>
            <person name="Hui J.H.L."/>
            <person name="Sookrung N."/>
            <person name="Leung T.F."/>
            <person name="Tungtrongchitr A."/>
            <person name="Tsui S.K.W."/>
        </authorList>
    </citation>
    <scope>NUCLEOTIDE SEQUENCE [LARGE SCALE GENOMIC DNA]</scope>
    <source>
        <strain evidence="2">PWHHKU_190912</strain>
    </source>
</reference>
<gene>
    <name evidence="2" type="ORF">ANN_10957</name>
</gene>
<proteinExistence type="predicted"/>
<name>A0ABQ8T5D3_PERAM</name>
<dbReference type="Proteomes" id="UP001148838">
    <property type="component" value="Unassembled WGS sequence"/>
</dbReference>
<dbReference type="EMBL" id="JAJSOF020000015">
    <property type="protein sequence ID" value="KAJ4441107.1"/>
    <property type="molecule type" value="Genomic_DNA"/>
</dbReference>
<evidence type="ECO:0000256" key="1">
    <source>
        <dbReference type="SAM" id="MobiDB-lite"/>
    </source>
</evidence>
<comment type="caution">
    <text evidence="2">The sequence shown here is derived from an EMBL/GenBank/DDBJ whole genome shotgun (WGS) entry which is preliminary data.</text>
</comment>
<protein>
    <recommendedName>
        <fullName evidence="4">HTH CENPB-type domain-containing protein</fullName>
    </recommendedName>
</protein>
<evidence type="ECO:0000313" key="2">
    <source>
        <dbReference type="EMBL" id="KAJ4441107.1"/>
    </source>
</evidence>
<organism evidence="2 3">
    <name type="scientific">Periplaneta americana</name>
    <name type="common">American cockroach</name>
    <name type="synonym">Blatta americana</name>
    <dbReference type="NCBI Taxonomy" id="6978"/>
    <lineage>
        <taxon>Eukaryota</taxon>
        <taxon>Metazoa</taxon>
        <taxon>Ecdysozoa</taxon>
        <taxon>Arthropoda</taxon>
        <taxon>Hexapoda</taxon>
        <taxon>Insecta</taxon>
        <taxon>Pterygota</taxon>
        <taxon>Neoptera</taxon>
        <taxon>Polyneoptera</taxon>
        <taxon>Dictyoptera</taxon>
        <taxon>Blattodea</taxon>
        <taxon>Blattoidea</taxon>
        <taxon>Blattidae</taxon>
        <taxon>Blattinae</taxon>
        <taxon>Periplaneta</taxon>
    </lineage>
</organism>
<accession>A0ABQ8T5D3</accession>
<evidence type="ECO:0000313" key="3">
    <source>
        <dbReference type="Proteomes" id="UP001148838"/>
    </source>
</evidence>
<feature type="region of interest" description="Disordered" evidence="1">
    <location>
        <begin position="57"/>
        <end position="87"/>
    </location>
</feature>
<keyword evidence="3" id="KW-1185">Reference proteome</keyword>
<sequence length="87" mass="10031">MPGKAWAHGFLQRHKVILSEHLCQNIKCSRAAVWKETLEEYFKDLDTSLAGVPPEVILNHDETNTTDDPGRKKKLYQTRMPPSRENN</sequence>
<evidence type="ECO:0008006" key="4">
    <source>
        <dbReference type="Google" id="ProtNLM"/>
    </source>
</evidence>